<keyword evidence="4" id="KW-0967">Endosome</keyword>
<dbReference type="STRING" id="1522189.A0A316VYW3"/>
<sequence>LAVNAVSQLSRLAQSKRYAECASALRAVESLKDSFVGFAGVARLSRVAREVEMLKGQLEKDAREEFERFFGQPNPPPISSTILPSAAQAIAALGPQASQSLHDFYTTLTLKEYKRIFRSTDEAGGLDNVSRRYAWFRRVLRTYDEDHAAAFHVAGWDVGRELLRRFSEQTREDLRSLLIRMGKGANVDVLLDAMNATLEFQTAMARKYGGSVRNASVPALTAATSTGHSLSSTFDPHLGIFVEAQDKRLQEMFVGYRQSLIAGMQEASSTIGMQTSSGSVGGGAGSAVLASSTELFYFYRQTLEAFARLSTGAAFRDLCFVFCKYLRIYAEEVLRFGLIHRTDPASASGLPTPRRSNDTRYGGSGSRENEMYLGRICKIVNTADYCATTADQLAEKLREKVDEGYEKEIDLQNEKEGFVAVIAQGIQVLLREADQALEVPFQQMFRPNNPWSTLVEASGKSPYVDELASSLEHVAVVVRLELENKRFVRSWCDKAVGTILARFTNTLVRLKPLSSLVSKQLLLDLKEIRSILLELPRYSFYQRHITKSTQRLESLLDLLCLEDPGAEELIERYTQLIGDRSFGNFQKILDLRGVRRTEQNGIMDTFVTLTSQNDQLSETSFLTSLDMDPPTNATTPGPFLSFAAAGSTVDGSSTPPLGRGSAFDRDYNPTATGAARAFGDLKRFGSMLVGRREEGRR</sequence>
<protein>
    <submittedName>
        <fullName evidence="9">Uncharacterized protein</fullName>
    </submittedName>
</protein>
<evidence type="ECO:0000256" key="6">
    <source>
        <dbReference type="ARBA" id="ARBA00023136"/>
    </source>
</evidence>
<dbReference type="Pfam" id="PF16854">
    <property type="entry name" value="VPS53_C"/>
    <property type="match status" value="1"/>
</dbReference>
<comment type="similarity">
    <text evidence="3">Belongs to the VPS53 family.</text>
</comment>
<evidence type="ECO:0000256" key="3">
    <source>
        <dbReference type="ARBA" id="ARBA00008628"/>
    </source>
</evidence>
<dbReference type="InterPro" id="IPR039766">
    <property type="entry name" value="Vps53"/>
</dbReference>
<evidence type="ECO:0000256" key="4">
    <source>
        <dbReference type="ARBA" id="ARBA00022753"/>
    </source>
</evidence>
<feature type="non-terminal residue" evidence="9">
    <location>
        <position position="1"/>
    </location>
</feature>
<keyword evidence="10" id="KW-1185">Reference proteome</keyword>
<keyword evidence="6" id="KW-0472">Membrane</keyword>
<evidence type="ECO:0000256" key="5">
    <source>
        <dbReference type="ARBA" id="ARBA00023034"/>
    </source>
</evidence>
<dbReference type="PANTHER" id="PTHR12820:SF0">
    <property type="entry name" value="VACUOLAR PROTEIN SORTING-ASSOCIATED PROTEIN 53 HOMOLOG"/>
    <property type="match status" value="1"/>
</dbReference>
<dbReference type="OrthoDB" id="10261632at2759"/>
<dbReference type="GO" id="GO:0005829">
    <property type="term" value="C:cytosol"/>
    <property type="evidence" value="ECO:0007669"/>
    <property type="project" value="GOC"/>
</dbReference>
<feature type="domain" description="Vps53 N-terminal" evidence="7">
    <location>
        <begin position="3"/>
        <end position="254"/>
    </location>
</feature>
<dbReference type="FunCoup" id="A0A316VYW3">
    <property type="interactions" value="423"/>
</dbReference>
<organism evidence="9 10">
    <name type="scientific">Ceraceosorus guamensis</name>
    <dbReference type="NCBI Taxonomy" id="1522189"/>
    <lineage>
        <taxon>Eukaryota</taxon>
        <taxon>Fungi</taxon>
        <taxon>Dikarya</taxon>
        <taxon>Basidiomycota</taxon>
        <taxon>Ustilaginomycotina</taxon>
        <taxon>Exobasidiomycetes</taxon>
        <taxon>Ceraceosorales</taxon>
        <taxon>Ceraceosoraceae</taxon>
        <taxon>Ceraceosorus</taxon>
    </lineage>
</organism>
<name>A0A316VYW3_9BASI</name>
<evidence type="ECO:0000256" key="2">
    <source>
        <dbReference type="ARBA" id="ARBA00004481"/>
    </source>
</evidence>
<evidence type="ECO:0000313" key="9">
    <source>
        <dbReference type="EMBL" id="PWN41583.1"/>
    </source>
</evidence>
<dbReference type="InterPro" id="IPR007234">
    <property type="entry name" value="Vps53_N"/>
</dbReference>
<evidence type="ECO:0000259" key="8">
    <source>
        <dbReference type="Pfam" id="PF16854"/>
    </source>
</evidence>
<reference evidence="9 10" key="1">
    <citation type="journal article" date="2018" name="Mol. Biol. Evol.">
        <title>Broad Genomic Sampling Reveals a Smut Pathogenic Ancestry of the Fungal Clade Ustilaginomycotina.</title>
        <authorList>
            <person name="Kijpornyongpan T."/>
            <person name="Mondo S.J."/>
            <person name="Barry K."/>
            <person name="Sandor L."/>
            <person name="Lee J."/>
            <person name="Lipzen A."/>
            <person name="Pangilinan J."/>
            <person name="LaButti K."/>
            <person name="Hainaut M."/>
            <person name="Henrissat B."/>
            <person name="Grigoriev I.V."/>
            <person name="Spatafora J.W."/>
            <person name="Aime M.C."/>
        </authorList>
    </citation>
    <scope>NUCLEOTIDE SEQUENCE [LARGE SCALE GENOMIC DNA]</scope>
    <source>
        <strain evidence="9 10">MCA 4658</strain>
    </source>
</reference>
<feature type="domain" description="Vps53 C-terminal" evidence="8">
    <location>
        <begin position="519"/>
        <end position="594"/>
    </location>
</feature>
<dbReference type="InterPro" id="IPR031745">
    <property type="entry name" value="Vps53_C"/>
</dbReference>
<dbReference type="InParanoid" id="A0A316VYW3"/>
<evidence type="ECO:0000313" key="10">
    <source>
        <dbReference type="Proteomes" id="UP000245783"/>
    </source>
</evidence>
<dbReference type="GO" id="GO:0010008">
    <property type="term" value="C:endosome membrane"/>
    <property type="evidence" value="ECO:0007669"/>
    <property type="project" value="UniProtKB-SubCell"/>
</dbReference>
<dbReference type="GeneID" id="37033778"/>
<dbReference type="GO" id="GO:0042147">
    <property type="term" value="P:retrograde transport, endosome to Golgi"/>
    <property type="evidence" value="ECO:0007669"/>
    <property type="project" value="InterPro"/>
</dbReference>
<dbReference type="InterPro" id="IPR038260">
    <property type="entry name" value="Vps53_C_sf"/>
</dbReference>
<gene>
    <name evidence="9" type="ORF">IE81DRAFT_291583</name>
</gene>
<keyword evidence="5" id="KW-0333">Golgi apparatus</keyword>
<accession>A0A316VYW3</accession>
<dbReference type="RefSeq" id="XP_025368743.1">
    <property type="nucleotide sequence ID" value="XM_025511908.1"/>
</dbReference>
<proteinExistence type="inferred from homology"/>
<evidence type="ECO:0000256" key="1">
    <source>
        <dbReference type="ARBA" id="ARBA00004150"/>
    </source>
</evidence>
<dbReference type="PANTHER" id="PTHR12820">
    <property type="entry name" value="VACUOLAR SORTING PROTEIN 53"/>
    <property type="match status" value="1"/>
</dbReference>
<dbReference type="EMBL" id="KZ819390">
    <property type="protein sequence ID" value="PWN41583.1"/>
    <property type="molecule type" value="Genomic_DNA"/>
</dbReference>
<dbReference type="AlphaFoldDB" id="A0A316VYW3"/>
<dbReference type="Proteomes" id="UP000245783">
    <property type="component" value="Unassembled WGS sequence"/>
</dbReference>
<evidence type="ECO:0000259" key="7">
    <source>
        <dbReference type="Pfam" id="PF04100"/>
    </source>
</evidence>
<dbReference type="Gene3D" id="1.10.357.110">
    <property type="entry name" value="Vacuolar protein sorting-associated protein 53, C-terminus"/>
    <property type="match status" value="1"/>
</dbReference>
<dbReference type="GO" id="GO:0000938">
    <property type="term" value="C:GARP complex"/>
    <property type="evidence" value="ECO:0007669"/>
    <property type="project" value="InterPro"/>
</dbReference>
<dbReference type="Pfam" id="PF04100">
    <property type="entry name" value="Vps53_N"/>
    <property type="match status" value="1"/>
</dbReference>
<comment type="subcellular location">
    <subcellularLocation>
        <location evidence="2">Endosome membrane</location>
        <topology evidence="2">Peripheral membrane protein</topology>
    </subcellularLocation>
    <subcellularLocation>
        <location evidence="1">Golgi apparatus</location>
        <location evidence="1">trans-Golgi network membrane</location>
        <topology evidence="1">Peripheral membrane protein</topology>
    </subcellularLocation>
</comment>